<evidence type="ECO:0000313" key="2">
    <source>
        <dbReference type="Proteomes" id="UP001500383"/>
    </source>
</evidence>
<protein>
    <submittedName>
        <fullName evidence="1">(2Fe-2S)-binding protein</fullName>
    </submittedName>
</protein>
<accession>A0ABN2JAT5</accession>
<proteinExistence type="predicted"/>
<sequence>MSDPAPGAPPGLAAAYADIAAPLGEFARTISHGPEVLPGAVLTDPRWLAARVSDTGRRWAHDDPRVNATLWWYSASSSLVAAPLTMLLTSGVAPDPRPDRLTVSLQANGYLRAARSDRVLTSVTAFAQALCEAHEAVIASLAQVSGAAPRALWAIGSDSIAGRALDAGRAAGDPARGCELARDVVRPPLLPVRYVDVEGPGDTRRFVLRGSCCLIYVATAGDKCAGCPRRTPADRYAELLRRTSS</sequence>
<reference evidence="1 2" key="1">
    <citation type="journal article" date="2019" name="Int. J. Syst. Evol. Microbiol.">
        <title>The Global Catalogue of Microorganisms (GCM) 10K type strain sequencing project: providing services to taxonomists for standard genome sequencing and annotation.</title>
        <authorList>
            <consortium name="The Broad Institute Genomics Platform"/>
            <consortium name="The Broad Institute Genome Sequencing Center for Infectious Disease"/>
            <person name="Wu L."/>
            <person name="Ma J."/>
        </authorList>
    </citation>
    <scope>NUCLEOTIDE SEQUENCE [LARGE SCALE GENOMIC DNA]</scope>
    <source>
        <strain evidence="1 2">JCM 16002</strain>
    </source>
</reference>
<evidence type="ECO:0000313" key="1">
    <source>
        <dbReference type="EMBL" id="GAA1721458.1"/>
    </source>
</evidence>
<dbReference type="Proteomes" id="UP001500383">
    <property type="component" value="Unassembled WGS sequence"/>
</dbReference>
<dbReference type="RefSeq" id="WP_344393497.1">
    <property type="nucleotide sequence ID" value="NZ_BAAAQG010000024.1"/>
</dbReference>
<organism evidence="1 2">
    <name type="scientific">Dietzia cercidiphylli</name>
    <dbReference type="NCBI Taxonomy" id="498199"/>
    <lineage>
        <taxon>Bacteria</taxon>
        <taxon>Bacillati</taxon>
        <taxon>Actinomycetota</taxon>
        <taxon>Actinomycetes</taxon>
        <taxon>Mycobacteriales</taxon>
        <taxon>Dietziaceae</taxon>
        <taxon>Dietzia</taxon>
    </lineage>
</organism>
<comment type="caution">
    <text evidence="1">The sequence shown here is derived from an EMBL/GenBank/DDBJ whole genome shotgun (WGS) entry which is preliminary data.</text>
</comment>
<keyword evidence="2" id="KW-1185">Reference proteome</keyword>
<gene>
    <name evidence="1" type="ORF">GCM10009831_34590</name>
</gene>
<name>A0ABN2JAT5_9ACTN</name>
<dbReference type="EMBL" id="BAAAQG010000024">
    <property type="protein sequence ID" value="GAA1721458.1"/>
    <property type="molecule type" value="Genomic_DNA"/>
</dbReference>